<feature type="transmembrane region" description="Helical" evidence="9">
    <location>
        <begin position="335"/>
        <end position="354"/>
    </location>
</feature>
<feature type="transmembrane region" description="Helical" evidence="9">
    <location>
        <begin position="70"/>
        <end position="90"/>
    </location>
</feature>
<feature type="compositionally biased region" description="Basic and acidic residues" evidence="8">
    <location>
        <begin position="33"/>
        <end position="42"/>
    </location>
</feature>
<dbReference type="GO" id="GO:0005886">
    <property type="term" value="C:plasma membrane"/>
    <property type="evidence" value="ECO:0007669"/>
    <property type="project" value="UniProtKB-SubCell"/>
</dbReference>
<feature type="transmembrane region" description="Helical" evidence="9">
    <location>
        <begin position="220"/>
        <end position="241"/>
    </location>
</feature>
<evidence type="ECO:0000313" key="10">
    <source>
        <dbReference type="EMBL" id="CAJ0608666.1"/>
    </source>
</evidence>
<evidence type="ECO:0000313" key="11">
    <source>
        <dbReference type="Proteomes" id="UP001176961"/>
    </source>
</evidence>
<feature type="transmembrane region" description="Helical" evidence="9">
    <location>
        <begin position="445"/>
        <end position="470"/>
    </location>
</feature>
<organism evidence="10 11">
    <name type="scientific">Cylicocyclus nassatus</name>
    <name type="common">Nematode worm</name>
    <dbReference type="NCBI Taxonomy" id="53992"/>
    <lineage>
        <taxon>Eukaryota</taxon>
        <taxon>Metazoa</taxon>
        <taxon>Ecdysozoa</taxon>
        <taxon>Nematoda</taxon>
        <taxon>Chromadorea</taxon>
        <taxon>Rhabditida</taxon>
        <taxon>Rhabditina</taxon>
        <taxon>Rhabditomorpha</taxon>
        <taxon>Strongyloidea</taxon>
        <taxon>Strongylidae</taxon>
        <taxon>Cylicocyclus</taxon>
    </lineage>
</organism>
<keyword evidence="7 9" id="KW-0472">Membrane</keyword>
<proteinExistence type="inferred from homology"/>
<dbReference type="FunFam" id="1.20.1740.10:FF:000003">
    <property type="entry name" value="Y+L amino acid transporter 1 isoform X1"/>
    <property type="match status" value="1"/>
</dbReference>
<feature type="transmembrane region" description="Helical" evidence="9">
    <location>
        <begin position="412"/>
        <end position="433"/>
    </location>
</feature>
<feature type="compositionally biased region" description="Polar residues" evidence="8">
    <location>
        <begin position="22"/>
        <end position="32"/>
    </location>
</feature>
<dbReference type="PANTHER" id="PTHR11785:SF531">
    <property type="entry name" value="LARGE NEUTRAL AMINO ACIDS TRANSPORTER SMALL SUBUNIT 1"/>
    <property type="match status" value="1"/>
</dbReference>
<keyword evidence="6 9" id="KW-1133">Transmembrane helix</keyword>
<dbReference type="EMBL" id="CATQJL010000316">
    <property type="protein sequence ID" value="CAJ0608666.1"/>
    <property type="molecule type" value="Genomic_DNA"/>
</dbReference>
<evidence type="ECO:0000256" key="4">
    <source>
        <dbReference type="ARBA" id="ARBA00022475"/>
    </source>
</evidence>
<evidence type="ECO:0000256" key="1">
    <source>
        <dbReference type="ARBA" id="ARBA00004651"/>
    </source>
</evidence>
<evidence type="ECO:0000256" key="3">
    <source>
        <dbReference type="ARBA" id="ARBA00022448"/>
    </source>
</evidence>
<keyword evidence="11" id="KW-1185">Reference proteome</keyword>
<evidence type="ECO:0000256" key="7">
    <source>
        <dbReference type="ARBA" id="ARBA00023136"/>
    </source>
</evidence>
<evidence type="ECO:0008006" key="12">
    <source>
        <dbReference type="Google" id="ProtNLM"/>
    </source>
</evidence>
<feature type="region of interest" description="Disordered" evidence="8">
    <location>
        <begin position="1"/>
        <end position="42"/>
    </location>
</feature>
<evidence type="ECO:0000256" key="2">
    <source>
        <dbReference type="ARBA" id="ARBA00007040"/>
    </source>
</evidence>
<protein>
    <recommendedName>
        <fullName evidence="12">Amino acid transporter</fullName>
    </recommendedName>
</protein>
<evidence type="ECO:0000256" key="8">
    <source>
        <dbReference type="SAM" id="MobiDB-lite"/>
    </source>
</evidence>
<name>A0AA36HE28_CYLNA</name>
<dbReference type="PIRSF" id="PIRSF006060">
    <property type="entry name" value="AA_transporter"/>
    <property type="match status" value="1"/>
</dbReference>
<dbReference type="InterPro" id="IPR050598">
    <property type="entry name" value="AminoAcid_Transporter"/>
</dbReference>
<feature type="transmembrane region" description="Helical" evidence="9">
    <location>
        <begin position="188"/>
        <end position="208"/>
    </location>
</feature>
<comment type="caution">
    <text evidence="10">The sequence shown here is derived from an EMBL/GenBank/DDBJ whole genome shotgun (WGS) entry which is preliminary data.</text>
</comment>
<dbReference type="Pfam" id="PF13520">
    <property type="entry name" value="AA_permease_2"/>
    <property type="match status" value="1"/>
</dbReference>
<dbReference type="AlphaFoldDB" id="A0AA36HE28"/>
<evidence type="ECO:0000256" key="6">
    <source>
        <dbReference type="ARBA" id="ARBA00022989"/>
    </source>
</evidence>
<feature type="transmembrane region" description="Helical" evidence="9">
    <location>
        <begin position="157"/>
        <end position="176"/>
    </location>
</feature>
<evidence type="ECO:0000256" key="9">
    <source>
        <dbReference type="SAM" id="Phobius"/>
    </source>
</evidence>
<sequence>MMPVNEEEDDKKGDTDGEVPSRTAQKNSSHTNTVKDSKKPSGEDALWSFSSLYEGDEEKGLKRTLSLKNAITMTMGGVIGAGLFIAPTGVQRAAGSVGASIIIWFICGLWCFLGACIYAELGIMIPKSGGDYAYLMEAFGPFLAFLRFWIEGMVVRPCARAVISLTFAIYTLRPLYPNCDPPPWTTELVAAILIIGVGAINCWSVKAAASMQDYITYAKVLVLIAVILTGGFLLIFGGPKYRDSFESPFEGNFRNWLDASVGFYSGLFAYQGWINLSFLTEEIINPKRNLPLALVLSSAAITLIYTFFVVALYVVLSPDEVLISPAVGVLFAEKAYPAVSFLMPLCVAMACIGTENGNMIMSSRLLFCAGREHQMPRILAMINKRLRTPMPAVLFASFLTFCYLLISNNLYALITVSQVVSWLAFAVVALAWFKLRRKYPDASRSVKVPPIFAAVFVVGSTIIVVLPVIASPVDSAIGILILLTGVPIYVLFIQQNKTPLVIRRALFSFTVFCQKILMVVDDNESK</sequence>
<comment type="subcellular location">
    <subcellularLocation>
        <location evidence="1">Cell membrane</location>
        <topology evidence="1">Multi-pass membrane protein</topology>
    </subcellularLocation>
</comment>
<feature type="transmembrane region" description="Helical" evidence="9">
    <location>
        <begin position="132"/>
        <end position="150"/>
    </location>
</feature>
<comment type="similarity">
    <text evidence="2">Belongs to the amino acid-polyamine-organocation (APC) superfamily. L-type amino acid transporter (LAT) (TC 2.A.3.8) family.</text>
</comment>
<feature type="transmembrane region" description="Helical" evidence="9">
    <location>
        <begin position="292"/>
        <end position="315"/>
    </location>
</feature>
<feature type="transmembrane region" description="Helical" evidence="9">
    <location>
        <begin position="261"/>
        <end position="280"/>
    </location>
</feature>
<accession>A0AA36HE28</accession>
<keyword evidence="4" id="KW-1003">Cell membrane</keyword>
<feature type="transmembrane region" description="Helical" evidence="9">
    <location>
        <begin position="386"/>
        <end position="406"/>
    </location>
</feature>
<dbReference type="GO" id="GO:0015179">
    <property type="term" value="F:L-amino acid transmembrane transporter activity"/>
    <property type="evidence" value="ECO:0007669"/>
    <property type="project" value="TreeGrafter"/>
</dbReference>
<feature type="transmembrane region" description="Helical" evidence="9">
    <location>
        <begin position="102"/>
        <end position="126"/>
    </location>
</feature>
<reference evidence="10" key="1">
    <citation type="submission" date="2023-07" db="EMBL/GenBank/DDBJ databases">
        <authorList>
            <consortium name="CYATHOMIX"/>
        </authorList>
    </citation>
    <scope>NUCLEOTIDE SEQUENCE</scope>
    <source>
        <strain evidence="10">N/A</strain>
    </source>
</reference>
<dbReference type="PANTHER" id="PTHR11785">
    <property type="entry name" value="AMINO ACID TRANSPORTER"/>
    <property type="match status" value="1"/>
</dbReference>
<evidence type="ECO:0000256" key="5">
    <source>
        <dbReference type="ARBA" id="ARBA00022692"/>
    </source>
</evidence>
<keyword evidence="5 9" id="KW-0812">Transmembrane</keyword>
<gene>
    <name evidence="10" type="ORF">CYNAS_LOCUS20649</name>
</gene>
<dbReference type="InterPro" id="IPR002293">
    <property type="entry name" value="AA/rel_permease1"/>
</dbReference>
<keyword evidence="3" id="KW-0813">Transport</keyword>
<feature type="transmembrane region" description="Helical" evidence="9">
    <location>
        <begin position="476"/>
        <end position="494"/>
    </location>
</feature>
<dbReference type="Proteomes" id="UP001176961">
    <property type="component" value="Unassembled WGS sequence"/>
</dbReference>
<dbReference type="Gene3D" id="1.20.1740.10">
    <property type="entry name" value="Amino acid/polyamine transporter I"/>
    <property type="match status" value="1"/>
</dbReference>